<dbReference type="InterPro" id="IPR002182">
    <property type="entry name" value="NB-ARC"/>
</dbReference>
<evidence type="ECO:0000313" key="6">
    <source>
        <dbReference type="Proteomes" id="UP000075243"/>
    </source>
</evidence>
<dbReference type="SUPFAM" id="SSF52540">
    <property type="entry name" value="P-loop containing nucleoside triphosphate hydrolases"/>
    <property type="match status" value="1"/>
</dbReference>
<dbReference type="PROSITE" id="PS50104">
    <property type="entry name" value="TIR"/>
    <property type="match status" value="1"/>
</dbReference>
<dbReference type="Gramene" id="C.cajan_11821.t">
    <property type="protein sequence ID" value="C.cajan_11821.t"/>
    <property type="gene ID" value="C.cajan_11821"/>
</dbReference>
<protein>
    <submittedName>
        <fullName evidence="5">TMV resistance protein N</fullName>
    </submittedName>
</protein>
<evidence type="ECO:0000256" key="3">
    <source>
        <dbReference type="ARBA" id="ARBA00022821"/>
    </source>
</evidence>
<dbReference type="InterPro" id="IPR036390">
    <property type="entry name" value="WH_DNA-bd_sf"/>
</dbReference>
<dbReference type="Gene3D" id="3.40.50.300">
    <property type="entry name" value="P-loop containing nucleotide triphosphate hydrolases"/>
    <property type="match status" value="1"/>
</dbReference>
<dbReference type="InterPro" id="IPR044974">
    <property type="entry name" value="Disease_R_plants"/>
</dbReference>
<evidence type="ECO:0000256" key="1">
    <source>
        <dbReference type="ARBA" id="ARBA00022614"/>
    </source>
</evidence>
<sequence>MDDQELRKGEEITPALLKAIQVSRIAIVIFSQNYASSTFCLQELVNIMECFKHNGMVVWPVFYQVEPSDVRHQKGSYAEALTEHESRISDKNKIKKWRSVLQAAANLSGWHFKQGYEYDFIRDIIQEVYRRINRSPLYVANYPVGLESRVQKVNSLLDLESNDGVHMIGIYGIGGIGKTTLACAVYNFIAHQFEALSFIADIRENSMKKELVHLQETLLFDIVGEKDIKLGNVKKGFPIIKSRLCKKKVLLILDDVDKLKQLEALAGGLDWFGPGSRIIITTRDIHLLHVHGVEKTYEVEGLNQEEALELFSWNAFKRKQVNPDYLDISKRVLQHSNGLPLSLEIIGSDLYDKTEFEWKSALDTYERIPHEDIQKILRVSYDGLKEFEKKIFLDIASFFKGYTISYVISMLYSGRGYAPDYAIQVLIDKCLIKIDQDCVKMHDLIEDMGREIVRLESSLKPGERSRLWFSKDILRVFKQNKGSDITEIIMLHLSKVKEVQWDGTALEKMENLKILVVENAHFSKGPSAFPKSLRVLKWSAYPESSLPANFNPKKLVILDLPLSSFTFKDQVNMKFKSLMEMKLSRCELLKKIPDMSGAPNLKELYLDHCSNLVEVHDSIGFLEKLEYLNLDDCTSLRILPCGMNLTSLKNMYLRNCTSLTSFPEILGKMENIRSLYLCGSGISGLPFSIGNLVGLKFLGLNECKWLLELPSSIFMLPRLRTLHADYCERLAQVQNGEGQGQVTMSSSVNYVDFHHCYHLTDQFLCTVIPWLHNVTDLSLSYSNITILPSSISVCLSLKTLNLNGCKELREIRGLPPNIKNLSAINCTSLSSKSNEMLQNQVFYLCFEIFSHTLRGCLTYIY</sequence>
<dbReference type="InterPro" id="IPR000157">
    <property type="entry name" value="TIR_dom"/>
</dbReference>
<dbReference type="SUPFAM" id="SSF52058">
    <property type="entry name" value="L domain-like"/>
    <property type="match status" value="1"/>
</dbReference>
<dbReference type="Pfam" id="PF00931">
    <property type="entry name" value="NB-ARC"/>
    <property type="match status" value="1"/>
</dbReference>
<dbReference type="InterPro" id="IPR032675">
    <property type="entry name" value="LRR_dom_sf"/>
</dbReference>
<dbReference type="PANTHER" id="PTHR11017:SF480">
    <property type="entry name" value="DISEASE RESISTANCE PROTEIN (TIR-NBS-LRR CLASS)"/>
    <property type="match status" value="1"/>
</dbReference>
<dbReference type="GO" id="GO:0006952">
    <property type="term" value="P:defense response"/>
    <property type="evidence" value="ECO:0007669"/>
    <property type="project" value="UniProtKB-KW"/>
</dbReference>
<keyword evidence="1" id="KW-0433">Leucine-rich repeat</keyword>
<dbReference type="InterPro" id="IPR042197">
    <property type="entry name" value="Apaf_helical"/>
</dbReference>
<organism evidence="5 6">
    <name type="scientific">Cajanus cajan</name>
    <name type="common">Pigeon pea</name>
    <name type="synonym">Cajanus indicus</name>
    <dbReference type="NCBI Taxonomy" id="3821"/>
    <lineage>
        <taxon>Eukaryota</taxon>
        <taxon>Viridiplantae</taxon>
        <taxon>Streptophyta</taxon>
        <taxon>Embryophyta</taxon>
        <taxon>Tracheophyta</taxon>
        <taxon>Spermatophyta</taxon>
        <taxon>Magnoliopsida</taxon>
        <taxon>eudicotyledons</taxon>
        <taxon>Gunneridae</taxon>
        <taxon>Pentapetalae</taxon>
        <taxon>rosids</taxon>
        <taxon>fabids</taxon>
        <taxon>Fabales</taxon>
        <taxon>Fabaceae</taxon>
        <taxon>Papilionoideae</taxon>
        <taxon>50 kb inversion clade</taxon>
        <taxon>NPAAA clade</taxon>
        <taxon>indigoferoid/millettioid clade</taxon>
        <taxon>Phaseoleae</taxon>
        <taxon>Cajanus</taxon>
    </lineage>
</organism>
<keyword evidence="2" id="KW-0677">Repeat</keyword>
<dbReference type="InterPro" id="IPR058546">
    <property type="entry name" value="RPS4B/Roq1-like_LRR"/>
</dbReference>
<dbReference type="InterPro" id="IPR058192">
    <property type="entry name" value="WHD_ROQ1-like"/>
</dbReference>
<dbReference type="Pfam" id="PF23282">
    <property type="entry name" value="WHD_ROQ1"/>
    <property type="match status" value="1"/>
</dbReference>
<dbReference type="EMBL" id="CM003608">
    <property type="protein sequence ID" value="KYP65908.1"/>
    <property type="molecule type" value="Genomic_DNA"/>
</dbReference>
<dbReference type="Pfam" id="PF01582">
    <property type="entry name" value="TIR"/>
    <property type="match status" value="1"/>
</dbReference>
<feature type="domain" description="TIR" evidence="4">
    <location>
        <begin position="1"/>
        <end position="132"/>
    </location>
</feature>
<dbReference type="Gene3D" id="3.80.10.10">
    <property type="entry name" value="Ribonuclease Inhibitor"/>
    <property type="match status" value="2"/>
</dbReference>
<dbReference type="InterPro" id="IPR027417">
    <property type="entry name" value="P-loop_NTPase"/>
</dbReference>
<keyword evidence="3" id="KW-0611">Plant defense</keyword>
<dbReference type="Gene3D" id="3.40.50.10140">
    <property type="entry name" value="Toll/interleukin-1 receptor homology (TIR) domain"/>
    <property type="match status" value="1"/>
</dbReference>
<proteinExistence type="predicted"/>
<dbReference type="PRINTS" id="PR00364">
    <property type="entry name" value="DISEASERSIST"/>
</dbReference>
<dbReference type="SUPFAM" id="SSF46785">
    <property type="entry name" value="Winged helix' DNA-binding domain"/>
    <property type="match status" value="1"/>
</dbReference>
<evidence type="ECO:0000256" key="2">
    <source>
        <dbReference type="ARBA" id="ARBA00022737"/>
    </source>
</evidence>
<dbReference type="InterPro" id="IPR035897">
    <property type="entry name" value="Toll_tir_struct_dom_sf"/>
</dbReference>
<dbReference type="OMA" id="HADYCER"/>
<dbReference type="Pfam" id="PF23286">
    <property type="entry name" value="LRR_13"/>
    <property type="match status" value="1"/>
</dbReference>
<name>A0A151TFU9_CAJCA</name>
<dbReference type="Proteomes" id="UP000075243">
    <property type="component" value="Chromosome 6"/>
</dbReference>
<dbReference type="SMART" id="SM00255">
    <property type="entry name" value="TIR"/>
    <property type="match status" value="1"/>
</dbReference>
<dbReference type="GO" id="GO:0007165">
    <property type="term" value="P:signal transduction"/>
    <property type="evidence" value="ECO:0007669"/>
    <property type="project" value="InterPro"/>
</dbReference>
<dbReference type="AlphaFoldDB" id="A0A151TFU9"/>
<gene>
    <name evidence="5" type="ORF">KK1_012184</name>
</gene>
<keyword evidence="6" id="KW-1185">Reference proteome</keyword>
<evidence type="ECO:0000259" key="4">
    <source>
        <dbReference type="PROSITE" id="PS50104"/>
    </source>
</evidence>
<dbReference type="GO" id="GO:0043531">
    <property type="term" value="F:ADP binding"/>
    <property type="evidence" value="ECO:0007669"/>
    <property type="project" value="InterPro"/>
</dbReference>
<accession>A0A151TFU9</accession>
<reference evidence="5 6" key="1">
    <citation type="journal article" date="2012" name="Nat. Biotechnol.">
        <title>Draft genome sequence of pigeonpea (Cajanus cajan), an orphan legume crop of resource-poor farmers.</title>
        <authorList>
            <person name="Varshney R.K."/>
            <person name="Chen W."/>
            <person name="Li Y."/>
            <person name="Bharti A.K."/>
            <person name="Saxena R.K."/>
            <person name="Schlueter J.A."/>
            <person name="Donoghue M.T."/>
            <person name="Azam S."/>
            <person name="Fan G."/>
            <person name="Whaley A.M."/>
            <person name="Farmer A.D."/>
            <person name="Sheridan J."/>
            <person name="Iwata A."/>
            <person name="Tuteja R."/>
            <person name="Penmetsa R.V."/>
            <person name="Wu W."/>
            <person name="Upadhyaya H.D."/>
            <person name="Yang S.P."/>
            <person name="Shah T."/>
            <person name="Saxena K.B."/>
            <person name="Michael T."/>
            <person name="McCombie W.R."/>
            <person name="Yang B."/>
            <person name="Zhang G."/>
            <person name="Yang H."/>
            <person name="Wang J."/>
            <person name="Spillane C."/>
            <person name="Cook D.R."/>
            <person name="May G.D."/>
            <person name="Xu X."/>
            <person name="Jackson S.A."/>
        </authorList>
    </citation>
    <scope>NUCLEOTIDE SEQUENCE [LARGE SCALE GENOMIC DNA]</scope>
    <source>
        <strain evidence="6">cv. Asha</strain>
    </source>
</reference>
<evidence type="ECO:0000313" key="5">
    <source>
        <dbReference type="EMBL" id="KYP65908.1"/>
    </source>
</evidence>
<dbReference type="Gene3D" id="1.10.8.430">
    <property type="entry name" value="Helical domain of apoptotic protease-activating factors"/>
    <property type="match status" value="1"/>
</dbReference>
<dbReference type="SUPFAM" id="SSF52200">
    <property type="entry name" value="Toll/Interleukin receptor TIR domain"/>
    <property type="match status" value="1"/>
</dbReference>
<dbReference type="PANTHER" id="PTHR11017">
    <property type="entry name" value="LEUCINE-RICH REPEAT-CONTAINING PROTEIN"/>
    <property type="match status" value="1"/>
</dbReference>